<sequence>MNLAPIFLYGLPILTVFAVGLLGSTRRIGFWLAVILSVVLTPIGGFVVALLSGPKKYKPKYVTKKTGQGQLTASPGANAGG</sequence>
<evidence type="ECO:0000313" key="2">
    <source>
        <dbReference type="EMBL" id="AKT43459.1"/>
    </source>
</evidence>
<dbReference type="EMBL" id="CP012159">
    <property type="protein sequence ID" value="AKT43459.1"/>
    <property type="molecule type" value="Genomic_DNA"/>
</dbReference>
<feature type="transmembrane region" description="Helical" evidence="1">
    <location>
        <begin position="28"/>
        <end position="51"/>
    </location>
</feature>
<accession>A0A0K1ERL2</accession>
<name>A0A0K1ERL2_CHOCO</name>
<organism evidence="2 3">
    <name type="scientific">Chondromyces crocatus</name>
    <dbReference type="NCBI Taxonomy" id="52"/>
    <lineage>
        <taxon>Bacteria</taxon>
        <taxon>Pseudomonadati</taxon>
        <taxon>Myxococcota</taxon>
        <taxon>Polyangia</taxon>
        <taxon>Polyangiales</taxon>
        <taxon>Polyangiaceae</taxon>
        <taxon>Chondromyces</taxon>
    </lineage>
</organism>
<dbReference type="OrthoDB" id="5525579at2"/>
<proteinExistence type="predicted"/>
<protein>
    <submittedName>
        <fullName evidence="2">Uncharacterized protein</fullName>
    </submittedName>
</protein>
<keyword evidence="1" id="KW-1133">Transmembrane helix</keyword>
<evidence type="ECO:0000313" key="3">
    <source>
        <dbReference type="Proteomes" id="UP000067626"/>
    </source>
</evidence>
<evidence type="ECO:0000256" key="1">
    <source>
        <dbReference type="SAM" id="Phobius"/>
    </source>
</evidence>
<reference evidence="2 3" key="1">
    <citation type="submission" date="2015-07" db="EMBL/GenBank/DDBJ databases">
        <title>Genome analysis of myxobacterium Chondromyces crocatus Cm c5 reveals a high potential for natural compound synthesis and the genetic basis for the loss of fruiting body formation.</title>
        <authorList>
            <person name="Zaburannyi N."/>
            <person name="Bunk B."/>
            <person name="Maier J."/>
            <person name="Overmann J."/>
            <person name="Mueller R."/>
        </authorList>
    </citation>
    <scope>NUCLEOTIDE SEQUENCE [LARGE SCALE GENOMIC DNA]</scope>
    <source>
        <strain evidence="2 3">Cm c5</strain>
    </source>
</reference>
<gene>
    <name evidence="2" type="ORF">CMC5_076910</name>
</gene>
<dbReference type="AlphaFoldDB" id="A0A0K1ERL2"/>
<dbReference type="RefSeq" id="WP_050434921.1">
    <property type="nucleotide sequence ID" value="NZ_CP012159.1"/>
</dbReference>
<keyword evidence="3" id="KW-1185">Reference proteome</keyword>
<keyword evidence="1" id="KW-0472">Membrane</keyword>
<dbReference type="KEGG" id="ccro:CMC5_076910"/>
<dbReference type="Proteomes" id="UP000067626">
    <property type="component" value="Chromosome"/>
</dbReference>
<dbReference type="STRING" id="52.CMC5_076910"/>
<keyword evidence="1" id="KW-0812">Transmembrane</keyword>